<dbReference type="EMBL" id="VTDN01000006">
    <property type="protein sequence ID" value="MEB5477122.1"/>
    <property type="molecule type" value="Genomic_DNA"/>
</dbReference>
<gene>
    <name evidence="1" type="ORF">I2F25_08730</name>
</gene>
<keyword evidence="2" id="KW-1185">Reference proteome</keyword>
<accession>A0ABU6DU09</accession>
<reference evidence="1 2" key="1">
    <citation type="submission" date="2019-08" db="EMBL/GenBank/DDBJ databases">
        <title>Five species of Acinetobacter isolated from floral nectar and animal pollinators.</title>
        <authorList>
            <person name="Hendry T.A."/>
        </authorList>
    </citation>
    <scope>NUCLEOTIDE SEQUENCE [LARGE SCALE GENOMIC DNA]</scope>
    <source>
        <strain evidence="1 2">MD18.27</strain>
    </source>
</reference>
<name>A0ABU6DU09_9GAMM</name>
<evidence type="ECO:0000313" key="1">
    <source>
        <dbReference type="EMBL" id="MEB5477122.1"/>
    </source>
</evidence>
<dbReference type="RefSeq" id="WP_325775513.1">
    <property type="nucleotide sequence ID" value="NZ_VTDN01000006.1"/>
</dbReference>
<evidence type="ECO:0000313" key="2">
    <source>
        <dbReference type="Proteomes" id="UP001339883"/>
    </source>
</evidence>
<dbReference type="Proteomes" id="UP001339883">
    <property type="component" value="Unassembled WGS sequence"/>
</dbReference>
<sequence length="109" mass="12374">MDGGKSPQELAAVSIYRNIKKEPVLITLHTQDWCCYPLSQGTVYSVNLYKIKKTDSKITLIDITRDLGEESSGLDGENDIGEKLIFKYKNISSIKKCLDKNYKFLYVSC</sequence>
<protein>
    <submittedName>
        <fullName evidence="1">Uncharacterized protein</fullName>
    </submittedName>
</protein>
<organism evidence="1 2">
    <name type="scientific">Acinetobacter pollinis</name>
    <dbReference type="NCBI Taxonomy" id="2605270"/>
    <lineage>
        <taxon>Bacteria</taxon>
        <taxon>Pseudomonadati</taxon>
        <taxon>Pseudomonadota</taxon>
        <taxon>Gammaproteobacteria</taxon>
        <taxon>Moraxellales</taxon>
        <taxon>Moraxellaceae</taxon>
        <taxon>Acinetobacter</taxon>
    </lineage>
</organism>
<proteinExistence type="predicted"/>
<comment type="caution">
    <text evidence="1">The sequence shown here is derived from an EMBL/GenBank/DDBJ whole genome shotgun (WGS) entry which is preliminary data.</text>
</comment>